<evidence type="ECO:0000256" key="5">
    <source>
        <dbReference type="SAM" id="SignalP"/>
    </source>
</evidence>
<feature type="domain" description="Peptidase S1" evidence="6">
    <location>
        <begin position="148"/>
        <end position="391"/>
    </location>
</feature>
<dbReference type="PROSITE" id="PS50240">
    <property type="entry name" value="TRYPSIN_DOM"/>
    <property type="match status" value="1"/>
</dbReference>
<protein>
    <submittedName>
        <fullName evidence="7">Clotting factor B</fullName>
    </submittedName>
</protein>
<dbReference type="FunFam" id="2.40.10.10:FF:000002">
    <property type="entry name" value="Transmembrane protease serine"/>
    <property type="match status" value="1"/>
</dbReference>
<dbReference type="CDD" id="cd00190">
    <property type="entry name" value="Tryp_SPc"/>
    <property type="match status" value="1"/>
</dbReference>
<dbReference type="InterPro" id="IPR033116">
    <property type="entry name" value="TRYPSIN_SER"/>
</dbReference>
<keyword evidence="3" id="KW-0720">Serine protease</keyword>
<evidence type="ECO:0000256" key="1">
    <source>
        <dbReference type="ARBA" id="ARBA00023157"/>
    </source>
</evidence>
<feature type="region of interest" description="Disordered" evidence="4">
    <location>
        <begin position="83"/>
        <end position="136"/>
    </location>
</feature>
<dbReference type="PRINTS" id="PR00722">
    <property type="entry name" value="CHYMOTRYPSIN"/>
</dbReference>
<evidence type="ECO:0000259" key="6">
    <source>
        <dbReference type="PROSITE" id="PS50240"/>
    </source>
</evidence>
<dbReference type="PROSITE" id="PS00134">
    <property type="entry name" value="TRYPSIN_HIS"/>
    <property type="match status" value="1"/>
</dbReference>
<evidence type="ECO:0000256" key="4">
    <source>
        <dbReference type="SAM" id="MobiDB-lite"/>
    </source>
</evidence>
<accession>A0A8X6PVH9</accession>
<dbReference type="InterPro" id="IPR043504">
    <property type="entry name" value="Peptidase_S1_PA_chymotrypsin"/>
</dbReference>
<dbReference type="InterPro" id="IPR001254">
    <property type="entry name" value="Trypsin_dom"/>
</dbReference>
<keyword evidence="3" id="KW-0378">Hydrolase</keyword>
<keyword evidence="8" id="KW-1185">Reference proteome</keyword>
<sequence>MKLWQLENVWISIALFIFGSEICAQRIRFPGSEVGSNNIDQNCPRGTQCMEINRCRASAMSSIGREVRDCGYTNSWRRRICCPRRSGREEPPSRPRPRPPSAPEPNIPDRAPRGGLPERPPFNAAPGLTPGNSNTDCGRSSVPITGFIIGGQVAEQGAWPWMAAIMMRDRTGTFSPWCTGFMISRRHAMSAAHCFDRRNTSLYVARIGNIDPNEGEEYSIVRIAVPQTYVRGRYYDDIAVLTLSRDVNIPNFNPICLPSREFRNITGRGTTVAGWGATRSGGPMSLRLRQLSAMPVVSNYRCNQAFQENLSGFFNQFPEGITQGFICAGFMDERGKDSCGGDSGGPLMYLNRDRWYAVGVVSFGYDCGRLGYPGGYTRVTQYLDWIIQNMRS</sequence>
<dbReference type="EMBL" id="BMAW01024059">
    <property type="protein sequence ID" value="GFT86253.1"/>
    <property type="molecule type" value="Genomic_DNA"/>
</dbReference>
<dbReference type="OrthoDB" id="6422349at2759"/>
<dbReference type="InterPro" id="IPR018114">
    <property type="entry name" value="TRYPSIN_HIS"/>
</dbReference>
<dbReference type="Pfam" id="PF00089">
    <property type="entry name" value="Trypsin"/>
    <property type="match status" value="1"/>
</dbReference>
<dbReference type="InterPro" id="IPR001314">
    <property type="entry name" value="Peptidase_S1A"/>
</dbReference>
<dbReference type="AlphaFoldDB" id="A0A8X6PVH9"/>
<dbReference type="SUPFAM" id="SSF50494">
    <property type="entry name" value="Trypsin-like serine proteases"/>
    <property type="match status" value="1"/>
</dbReference>
<evidence type="ECO:0000313" key="7">
    <source>
        <dbReference type="EMBL" id="GFT86253.1"/>
    </source>
</evidence>
<evidence type="ECO:0000313" key="8">
    <source>
        <dbReference type="Proteomes" id="UP000887013"/>
    </source>
</evidence>
<dbReference type="Gene3D" id="2.40.10.10">
    <property type="entry name" value="Trypsin-like serine proteases"/>
    <property type="match status" value="1"/>
</dbReference>
<dbReference type="SMART" id="SM00020">
    <property type="entry name" value="Tryp_SPc"/>
    <property type="match status" value="1"/>
</dbReference>
<evidence type="ECO:0000256" key="2">
    <source>
        <dbReference type="ARBA" id="ARBA00024195"/>
    </source>
</evidence>
<organism evidence="7 8">
    <name type="scientific">Nephila pilipes</name>
    <name type="common">Giant wood spider</name>
    <name type="synonym">Nephila maculata</name>
    <dbReference type="NCBI Taxonomy" id="299642"/>
    <lineage>
        <taxon>Eukaryota</taxon>
        <taxon>Metazoa</taxon>
        <taxon>Ecdysozoa</taxon>
        <taxon>Arthropoda</taxon>
        <taxon>Chelicerata</taxon>
        <taxon>Arachnida</taxon>
        <taxon>Araneae</taxon>
        <taxon>Araneomorphae</taxon>
        <taxon>Entelegynae</taxon>
        <taxon>Araneoidea</taxon>
        <taxon>Nephilidae</taxon>
        <taxon>Nephila</taxon>
    </lineage>
</organism>
<dbReference type="PANTHER" id="PTHR24258:SF116">
    <property type="entry name" value="FI16631P1-RELATED"/>
    <property type="match status" value="1"/>
</dbReference>
<keyword evidence="5" id="KW-0732">Signal</keyword>
<name>A0A8X6PVH9_NEPPI</name>
<feature type="chain" id="PRO_5036473957" evidence="5">
    <location>
        <begin position="25"/>
        <end position="392"/>
    </location>
</feature>
<dbReference type="GO" id="GO:0004252">
    <property type="term" value="F:serine-type endopeptidase activity"/>
    <property type="evidence" value="ECO:0007669"/>
    <property type="project" value="InterPro"/>
</dbReference>
<feature type="signal peptide" evidence="5">
    <location>
        <begin position="1"/>
        <end position="24"/>
    </location>
</feature>
<dbReference type="PROSITE" id="PS00135">
    <property type="entry name" value="TRYPSIN_SER"/>
    <property type="match status" value="1"/>
</dbReference>
<dbReference type="PANTHER" id="PTHR24258">
    <property type="entry name" value="SERINE PROTEASE-RELATED"/>
    <property type="match status" value="1"/>
</dbReference>
<evidence type="ECO:0000256" key="3">
    <source>
        <dbReference type="RuleBase" id="RU363034"/>
    </source>
</evidence>
<dbReference type="InterPro" id="IPR009003">
    <property type="entry name" value="Peptidase_S1_PA"/>
</dbReference>
<comment type="caution">
    <text evidence="7">The sequence shown here is derived from an EMBL/GenBank/DDBJ whole genome shotgun (WGS) entry which is preliminary data.</text>
</comment>
<proteinExistence type="inferred from homology"/>
<gene>
    <name evidence="7" type="ORF">NPIL_18211</name>
</gene>
<dbReference type="GO" id="GO:0006508">
    <property type="term" value="P:proteolysis"/>
    <property type="evidence" value="ECO:0007669"/>
    <property type="project" value="UniProtKB-KW"/>
</dbReference>
<dbReference type="Proteomes" id="UP000887013">
    <property type="component" value="Unassembled WGS sequence"/>
</dbReference>
<keyword evidence="3" id="KW-0645">Protease</keyword>
<reference evidence="7" key="1">
    <citation type="submission" date="2020-08" db="EMBL/GenBank/DDBJ databases">
        <title>Multicomponent nature underlies the extraordinary mechanical properties of spider dragline silk.</title>
        <authorList>
            <person name="Kono N."/>
            <person name="Nakamura H."/>
            <person name="Mori M."/>
            <person name="Yoshida Y."/>
            <person name="Ohtoshi R."/>
            <person name="Malay A.D."/>
            <person name="Moran D.A.P."/>
            <person name="Tomita M."/>
            <person name="Numata K."/>
            <person name="Arakawa K."/>
        </authorList>
    </citation>
    <scope>NUCLEOTIDE SEQUENCE</scope>
</reference>
<keyword evidence="1" id="KW-1015">Disulfide bond</keyword>
<comment type="similarity">
    <text evidence="2">Belongs to the peptidase S1 family. CLIP subfamily.</text>
</comment>